<name>S4P4T9_9NEOP</name>
<sequence>MPPPNIQVPPPNLQMPPPNMQMGMPSPGMNTQAMLSNAALTPGMTSVMAPGMAPGIAPGIAPGLNTGATMVTARQAPQMQSIGIHNQALNTALGLTVGGNNGIAMPMEGSLPPVMQNSQRNMATAMHSRQVMGAFNSDNIQMPLNVATNSLFMDHTNPPPPIPAQNDIQLQNAPEQQQSNLYPIGMQRSSVEETLETLYANMMQMNVQNNQTPENPADQWFYEDPEKVVQGPFTSKEMFRWYEAGFFSPSLMIRRATETQMRPLGSYGPMVPFAYFMDNLQNYRTVPMPFDPRTLTTQELITARVNINEALWGQPGPSQDYMWVQQRQANQGDIVNNLPTYFWEYPPNTSTMNLPADIVKDMKTEDEI</sequence>
<dbReference type="EMBL" id="GAIX01005834">
    <property type="protein sequence ID" value="JAA86726.1"/>
    <property type="molecule type" value="Transcribed_RNA"/>
</dbReference>
<feature type="domain" description="GYF" evidence="2">
    <location>
        <begin position="217"/>
        <end position="265"/>
    </location>
</feature>
<dbReference type="Gene3D" id="3.30.1490.40">
    <property type="match status" value="1"/>
</dbReference>
<feature type="non-terminal residue" evidence="3">
    <location>
        <position position="368"/>
    </location>
</feature>
<dbReference type="AlphaFoldDB" id="S4P4T9"/>
<proteinExistence type="predicted"/>
<feature type="region of interest" description="Disordered" evidence="1">
    <location>
        <begin position="1"/>
        <end position="21"/>
    </location>
</feature>
<dbReference type="Pfam" id="PF02213">
    <property type="entry name" value="GYF"/>
    <property type="match status" value="1"/>
</dbReference>
<accession>S4P4T9</accession>
<dbReference type="SMART" id="SM00444">
    <property type="entry name" value="GYF"/>
    <property type="match status" value="1"/>
</dbReference>
<dbReference type="InterPro" id="IPR035445">
    <property type="entry name" value="GYF-like_dom_sf"/>
</dbReference>
<dbReference type="SUPFAM" id="SSF55277">
    <property type="entry name" value="GYF domain"/>
    <property type="match status" value="1"/>
</dbReference>
<evidence type="ECO:0000313" key="3">
    <source>
        <dbReference type="EMBL" id="JAA86726.1"/>
    </source>
</evidence>
<dbReference type="PROSITE" id="PS50829">
    <property type="entry name" value="GYF"/>
    <property type="match status" value="1"/>
</dbReference>
<reference evidence="3" key="1">
    <citation type="journal article" date="2013" name="BMC Genomics">
        <title>Unscrambling butterfly oogenesis.</title>
        <authorList>
            <person name="Carter J.M."/>
            <person name="Baker S.C."/>
            <person name="Pink R."/>
            <person name="Carter D.R."/>
            <person name="Collins A."/>
            <person name="Tomlin J."/>
            <person name="Gibbs M."/>
            <person name="Breuker C.J."/>
        </authorList>
    </citation>
    <scope>NUCLEOTIDE SEQUENCE</scope>
    <source>
        <tissue evidence="3">Ovary</tissue>
    </source>
</reference>
<organism evidence="3">
    <name type="scientific">Pararge aegeria</name>
    <name type="common">speckled wood butterfly</name>
    <dbReference type="NCBI Taxonomy" id="116150"/>
    <lineage>
        <taxon>Eukaryota</taxon>
        <taxon>Metazoa</taxon>
        <taxon>Ecdysozoa</taxon>
        <taxon>Arthropoda</taxon>
        <taxon>Hexapoda</taxon>
        <taxon>Insecta</taxon>
        <taxon>Pterygota</taxon>
        <taxon>Neoptera</taxon>
        <taxon>Endopterygota</taxon>
        <taxon>Lepidoptera</taxon>
        <taxon>Glossata</taxon>
        <taxon>Ditrysia</taxon>
        <taxon>Papilionoidea</taxon>
        <taxon>Nymphalidae</taxon>
        <taxon>Satyrinae</taxon>
        <taxon>Satyrini</taxon>
        <taxon>Parargina</taxon>
        <taxon>Pararge</taxon>
    </lineage>
</organism>
<dbReference type="InterPro" id="IPR003169">
    <property type="entry name" value="GYF"/>
</dbReference>
<evidence type="ECO:0000256" key="1">
    <source>
        <dbReference type="SAM" id="MobiDB-lite"/>
    </source>
</evidence>
<reference evidence="3" key="2">
    <citation type="submission" date="2013-05" db="EMBL/GenBank/DDBJ databases">
        <authorList>
            <person name="Carter J.-M."/>
            <person name="Baker S.C."/>
            <person name="Pink R."/>
            <person name="Carter D.R.F."/>
            <person name="Collins A."/>
            <person name="Tomlin J."/>
            <person name="Gibbs M."/>
            <person name="Breuker C.J."/>
        </authorList>
    </citation>
    <scope>NUCLEOTIDE SEQUENCE</scope>
    <source>
        <tissue evidence="3">Ovary</tissue>
    </source>
</reference>
<protein>
    <submittedName>
        <fullName evidence="3">PERQ amino acid-rich with GYF domain-containing protein 1</fullName>
    </submittedName>
</protein>
<evidence type="ECO:0000259" key="2">
    <source>
        <dbReference type="PROSITE" id="PS50829"/>
    </source>
</evidence>
<feature type="compositionally biased region" description="Pro residues" evidence="1">
    <location>
        <begin position="1"/>
        <end position="19"/>
    </location>
</feature>